<proteinExistence type="predicted"/>
<comment type="caution">
    <text evidence="1">The sequence shown here is derived from an EMBL/GenBank/DDBJ whole genome shotgun (WGS) entry which is preliminary data.</text>
</comment>
<reference evidence="1 2" key="2">
    <citation type="submission" date="2023-10" db="EMBL/GenBank/DDBJ databases">
        <authorList>
            <person name="Han X.F."/>
        </authorList>
    </citation>
    <scope>NUCLEOTIDE SEQUENCE [LARGE SCALE GENOMIC DNA]</scope>
    <source>
        <strain evidence="1 2">KCTC 39840</strain>
    </source>
</reference>
<dbReference type="Proteomes" id="UP001284601">
    <property type="component" value="Unassembled WGS sequence"/>
</dbReference>
<gene>
    <name evidence="1" type="ORF">R7226_25020</name>
</gene>
<accession>A0ABU4HY65</accession>
<organism evidence="1 2">
    <name type="scientific">Conexibacter stalactiti</name>
    <dbReference type="NCBI Taxonomy" id="1940611"/>
    <lineage>
        <taxon>Bacteria</taxon>
        <taxon>Bacillati</taxon>
        <taxon>Actinomycetota</taxon>
        <taxon>Thermoleophilia</taxon>
        <taxon>Solirubrobacterales</taxon>
        <taxon>Conexibacteraceae</taxon>
        <taxon>Conexibacter</taxon>
    </lineage>
</organism>
<evidence type="ECO:0000313" key="2">
    <source>
        <dbReference type="Proteomes" id="UP001284601"/>
    </source>
</evidence>
<dbReference type="RefSeq" id="WP_318600103.1">
    <property type="nucleotide sequence ID" value="NZ_JAWSTH010000096.1"/>
</dbReference>
<evidence type="ECO:0000313" key="1">
    <source>
        <dbReference type="EMBL" id="MDW5597637.1"/>
    </source>
</evidence>
<dbReference type="EMBL" id="JAWSTH010000096">
    <property type="protein sequence ID" value="MDW5597637.1"/>
    <property type="molecule type" value="Genomic_DNA"/>
</dbReference>
<keyword evidence="2" id="KW-1185">Reference proteome</keyword>
<reference evidence="2" key="1">
    <citation type="submission" date="2023-07" db="EMBL/GenBank/DDBJ databases">
        <title>Conexibacter stalactiti sp. nov., isolated from stalactites in a lava cave and emended description of the genus Conexibacter.</title>
        <authorList>
            <person name="Lee S.D."/>
        </authorList>
    </citation>
    <scope>NUCLEOTIDE SEQUENCE [LARGE SCALE GENOMIC DNA]</scope>
    <source>
        <strain evidence="2">KCTC 39840</strain>
    </source>
</reference>
<name>A0ABU4HY65_9ACTN</name>
<protein>
    <submittedName>
        <fullName evidence="1">Uncharacterized protein</fullName>
    </submittedName>
</protein>
<sequence length="77" mass="8441">MRSVIKPVGELAAGDVVELDGEAVELMEEPFLGSRGASLLDSFELFWRARVRQLGADGRSHYVAFARDARVAVRHVG</sequence>